<organism evidence="1 2">
    <name type="scientific">Pseudoxanthomonas putridarboris</name>
    <dbReference type="NCBI Taxonomy" id="752605"/>
    <lineage>
        <taxon>Bacteria</taxon>
        <taxon>Pseudomonadati</taxon>
        <taxon>Pseudomonadota</taxon>
        <taxon>Gammaproteobacteria</taxon>
        <taxon>Lysobacterales</taxon>
        <taxon>Lysobacteraceae</taxon>
        <taxon>Pseudoxanthomonas</taxon>
    </lineage>
</organism>
<sequence>MLPLQETPAFTLPGSDLPCAAIDIHAELRFWETCHTQWPFHRSGTPFRYYVPTLKFAYDTYLMAHRETLADLMPALAGRYERSLPRRARLEWPIAQDVVMRVWRRMRAPLGSDAPLSGLPREAMEERATVVALTNRL</sequence>
<accession>A0ABU9J4R1</accession>
<dbReference type="EMBL" id="JBBWWT010000013">
    <property type="protein sequence ID" value="MEL1266242.1"/>
    <property type="molecule type" value="Genomic_DNA"/>
</dbReference>
<proteinExistence type="predicted"/>
<reference evidence="1 2" key="1">
    <citation type="submission" date="2024-04" db="EMBL/GenBank/DDBJ databases">
        <title>Draft genome sequence of Pseudoxanthomonas putridarboris WD12.</title>
        <authorList>
            <person name="Oh J."/>
        </authorList>
    </citation>
    <scope>NUCLEOTIDE SEQUENCE [LARGE SCALE GENOMIC DNA]</scope>
    <source>
        <strain evidence="1 2">WD12</strain>
    </source>
</reference>
<evidence type="ECO:0000313" key="1">
    <source>
        <dbReference type="EMBL" id="MEL1266242.1"/>
    </source>
</evidence>
<gene>
    <name evidence="1" type="ORF">AAD027_17970</name>
</gene>
<evidence type="ECO:0000313" key="2">
    <source>
        <dbReference type="Proteomes" id="UP001459204"/>
    </source>
</evidence>
<name>A0ABU9J4R1_9GAMM</name>
<dbReference type="RefSeq" id="WP_341727414.1">
    <property type="nucleotide sequence ID" value="NZ_JBBWWT010000013.1"/>
</dbReference>
<protein>
    <submittedName>
        <fullName evidence="1">Uncharacterized protein</fullName>
    </submittedName>
</protein>
<comment type="caution">
    <text evidence="1">The sequence shown here is derived from an EMBL/GenBank/DDBJ whole genome shotgun (WGS) entry which is preliminary data.</text>
</comment>
<dbReference type="Proteomes" id="UP001459204">
    <property type="component" value="Unassembled WGS sequence"/>
</dbReference>
<keyword evidence="2" id="KW-1185">Reference proteome</keyword>